<keyword evidence="4" id="KW-1185">Reference proteome</keyword>
<dbReference type="EMBL" id="JAPFFF010000300">
    <property type="protein sequence ID" value="KAK8834793.1"/>
    <property type="molecule type" value="Genomic_DNA"/>
</dbReference>
<sequence length="324" mass="37671">MSIPIPHQIEYWYLIVSENDLKYIKTLDGPDYRFRQTDLVENVFTSNLYVQTRLSSDQKIFTKQINIFIQSGMHPAICRFVGFSYFPNRYAYTKFYKNSTLSHILRDIKVGVLHPEWNGTIKSKCVFGIVAALTHLHNLFDDHFPNFSIHYFSTENIAFNSKFEPKIVNYEFGDEDLISNSNAYIPPELHMDSKGSRKFEDVWAFGMVLYEILTGNHPYEGKSEDEIKAAIINGELPELPPPSEETDGIVGIIQNCLEKEPENRPEFFMIFSHLLDLTDDLFPETDKNVYQSYKDSLLIYTTQTEESVEYMKKNDLEEEQSNAN</sequence>
<evidence type="ECO:0000313" key="2">
    <source>
        <dbReference type="EMBL" id="KAK8834793.1"/>
    </source>
</evidence>
<dbReference type="InterPro" id="IPR051681">
    <property type="entry name" value="Ser/Thr_Kinases-Pseudokinases"/>
</dbReference>
<dbReference type="InterPro" id="IPR001245">
    <property type="entry name" value="Ser-Thr/Tyr_kinase_cat_dom"/>
</dbReference>
<dbReference type="SUPFAM" id="SSF56112">
    <property type="entry name" value="Protein kinase-like (PK-like)"/>
    <property type="match status" value="1"/>
</dbReference>
<evidence type="ECO:0000259" key="1">
    <source>
        <dbReference type="PROSITE" id="PS50011"/>
    </source>
</evidence>
<dbReference type="PANTHER" id="PTHR44329">
    <property type="entry name" value="SERINE/THREONINE-PROTEIN KINASE TNNI3K-RELATED"/>
    <property type="match status" value="1"/>
</dbReference>
<feature type="domain" description="Protein kinase" evidence="1">
    <location>
        <begin position="1"/>
        <end position="276"/>
    </location>
</feature>
<dbReference type="EMBL" id="JAPFFF010000009">
    <property type="protein sequence ID" value="KAK8881989.1"/>
    <property type="molecule type" value="Genomic_DNA"/>
</dbReference>
<dbReference type="Gene3D" id="1.10.510.10">
    <property type="entry name" value="Transferase(Phosphotransferase) domain 1"/>
    <property type="match status" value="1"/>
</dbReference>
<dbReference type="PROSITE" id="PS50011">
    <property type="entry name" value="PROTEIN_KINASE_DOM"/>
    <property type="match status" value="1"/>
</dbReference>
<dbReference type="InterPro" id="IPR000719">
    <property type="entry name" value="Prot_kinase_dom"/>
</dbReference>
<evidence type="ECO:0000313" key="4">
    <source>
        <dbReference type="Proteomes" id="UP001470230"/>
    </source>
</evidence>
<protein>
    <recommendedName>
        <fullName evidence="1">Protein kinase domain-containing protein</fullName>
    </recommendedName>
</protein>
<organism evidence="2 4">
    <name type="scientific">Tritrichomonas musculus</name>
    <dbReference type="NCBI Taxonomy" id="1915356"/>
    <lineage>
        <taxon>Eukaryota</taxon>
        <taxon>Metamonada</taxon>
        <taxon>Parabasalia</taxon>
        <taxon>Tritrichomonadida</taxon>
        <taxon>Tritrichomonadidae</taxon>
        <taxon>Tritrichomonas</taxon>
    </lineage>
</organism>
<name>A0ABR2GLI9_9EUKA</name>
<dbReference type="Pfam" id="PF07714">
    <property type="entry name" value="PK_Tyr_Ser-Thr"/>
    <property type="match status" value="1"/>
</dbReference>
<reference evidence="2 4" key="1">
    <citation type="submission" date="2024-04" db="EMBL/GenBank/DDBJ databases">
        <title>Tritrichomonas musculus Genome.</title>
        <authorList>
            <person name="Alves-Ferreira E."/>
            <person name="Grigg M."/>
            <person name="Lorenzi H."/>
            <person name="Galac M."/>
        </authorList>
    </citation>
    <scope>NUCLEOTIDE SEQUENCE [LARGE SCALE GENOMIC DNA]</scope>
    <source>
        <strain evidence="2 4">EAF2021</strain>
    </source>
</reference>
<dbReference type="Proteomes" id="UP001470230">
    <property type="component" value="Unassembled WGS sequence"/>
</dbReference>
<comment type="caution">
    <text evidence="2">The sequence shown here is derived from an EMBL/GenBank/DDBJ whole genome shotgun (WGS) entry which is preliminary data.</text>
</comment>
<proteinExistence type="predicted"/>
<gene>
    <name evidence="2" type="ORF">M9Y10_024221</name>
    <name evidence="3" type="ORF">M9Y10_044628</name>
</gene>
<dbReference type="InterPro" id="IPR011009">
    <property type="entry name" value="Kinase-like_dom_sf"/>
</dbReference>
<accession>A0ABR2GLI9</accession>
<evidence type="ECO:0000313" key="3">
    <source>
        <dbReference type="EMBL" id="KAK8881989.1"/>
    </source>
</evidence>